<dbReference type="RefSeq" id="WP_184747230.1">
    <property type="nucleotide sequence ID" value="NZ_JACHGJ010000005.1"/>
</dbReference>
<proteinExistence type="predicted"/>
<sequence length="46" mass="5339">MEKRIRNSNSKTIKGINEEAATSSLSLRMVKTIEKVKKKKKRAFIF</sequence>
<dbReference type="EMBL" id="JACHGJ010000005">
    <property type="protein sequence ID" value="MBB6480978.1"/>
    <property type="molecule type" value="Genomic_DNA"/>
</dbReference>
<accession>A0A841REC8</accession>
<gene>
    <name evidence="1" type="ORF">HNR50_002651</name>
</gene>
<comment type="caution">
    <text evidence="1">The sequence shown here is derived from an EMBL/GenBank/DDBJ whole genome shotgun (WGS) entry which is preliminary data.</text>
</comment>
<evidence type="ECO:0000313" key="1">
    <source>
        <dbReference type="EMBL" id="MBB6480978.1"/>
    </source>
</evidence>
<evidence type="ECO:0000313" key="2">
    <source>
        <dbReference type="Proteomes" id="UP000587760"/>
    </source>
</evidence>
<protein>
    <submittedName>
        <fullName evidence="1">Uncharacterized protein</fullName>
    </submittedName>
</protein>
<name>A0A841REC8_9SPIO</name>
<organism evidence="1 2">
    <name type="scientific">Spirochaeta isovalerica</name>
    <dbReference type="NCBI Taxonomy" id="150"/>
    <lineage>
        <taxon>Bacteria</taxon>
        <taxon>Pseudomonadati</taxon>
        <taxon>Spirochaetota</taxon>
        <taxon>Spirochaetia</taxon>
        <taxon>Spirochaetales</taxon>
        <taxon>Spirochaetaceae</taxon>
        <taxon>Spirochaeta</taxon>
    </lineage>
</organism>
<reference evidence="1 2" key="1">
    <citation type="submission" date="2020-08" db="EMBL/GenBank/DDBJ databases">
        <title>Genomic Encyclopedia of Type Strains, Phase IV (KMG-IV): sequencing the most valuable type-strain genomes for metagenomic binning, comparative biology and taxonomic classification.</title>
        <authorList>
            <person name="Goeker M."/>
        </authorList>
    </citation>
    <scope>NUCLEOTIDE SEQUENCE [LARGE SCALE GENOMIC DNA]</scope>
    <source>
        <strain evidence="1 2">DSM 2461</strain>
    </source>
</reference>
<dbReference type="Proteomes" id="UP000587760">
    <property type="component" value="Unassembled WGS sequence"/>
</dbReference>
<dbReference type="AlphaFoldDB" id="A0A841REC8"/>
<keyword evidence="2" id="KW-1185">Reference proteome</keyword>